<feature type="region of interest" description="Disordered" evidence="1">
    <location>
        <begin position="341"/>
        <end position="388"/>
    </location>
</feature>
<evidence type="ECO:0000313" key="2">
    <source>
        <dbReference type="EMBL" id="KAJ9150165.1"/>
    </source>
</evidence>
<name>A0AA38RTB8_9PEZI</name>
<feature type="compositionally biased region" description="Basic and acidic residues" evidence="1">
    <location>
        <begin position="479"/>
        <end position="488"/>
    </location>
</feature>
<evidence type="ECO:0000313" key="3">
    <source>
        <dbReference type="Proteomes" id="UP001174691"/>
    </source>
</evidence>
<protein>
    <submittedName>
        <fullName evidence="2">Uncharacterized protein</fullName>
    </submittedName>
</protein>
<keyword evidence="3" id="KW-1185">Reference proteome</keyword>
<dbReference type="AlphaFoldDB" id="A0AA38RTB8"/>
<sequence>MLRRRAHSPEAYRDSYCAVPDCESKVGYKTVADGEKKKSRYCKHHTCLAKHQHIIGGGNFCSHPKNRSPAVKYCNVHRKCGGEGCTESGENNVNELPWYCARHQCADPSCIKSRFGYSRFCAGHLETCIVLNCDGCANQQVGRYRCEYHLACGKAGCDRFQIRDRYGDGTAGYCEKHIPCQKEDCPDYVAGTDDDFCKHHKCAMSGCPSAREGRSQFCGVHTCRASSCVQPLSNLESRAARFCLWHQCRGEGCADRARKAGGYCDLHGCAHEECSAKRCLESHYYCEDHRCRVSGCNAEGESRGQYCFANKHACVEQDCKDKRLSDDNAAGLCVPHFRQHAEQQAASEAQRANEERVREETSEKERHRRQNEQTQRGAEQREREEAKARRMAREEAEAVARVRRAEEALARSAAERRACEWHAPERHAHERARSRGDGGLRRQLEERLRVAAENTARERLRSDEDNRLPQHAARRRREHGWGREEAWS</sequence>
<accession>A0AA38RTB8</accession>
<reference evidence="2" key="1">
    <citation type="submission" date="2022-07" db="EMBL/GenBank/DDBJ databases">
        <title>Fungi with potential for degradation of polypropylene.</title>
        <authorList>
            <person name="Gostincar C."/>
        </authorList>
    </citation>
    <scope>NUCLEOTIDE SEQUENCE</scope>
    <source>
        <strain evidence="2">EXF-13287</strain>
    </source>
</reference>
<comment type="caution">
    <text evidence="2">The sequence shown here is derived from an EMBL/GenBank/DDBJ whole genome shotgun (WGS) entry which is preliminary data.</text>
</comment>
<organism evidence="2 3">
    <name type="scientific">Coniochaeta hoffmannii</name>
    <dbReference type="NCBI Taxonomy" id="91930"/>
    <lineage>
        <taxon>Eukaryota</taxon>
        <taxon>Fungi</taxon>
        <taxon>Dikarya</taxon>
        <taxon>Ascomycota</taxon>
        <taxon>Pezizomycotina</taxon>
        <taxon>Sordariomycetes</taxon>
        <taxon>Sordariomycetidae</taxon>
        <taxon>Coniochaetales</taxon>
        <taxon>Coniochaetaceae</taxon>
        <taxon>Coniochaeta</taxon>
    </lineage>
</organism>
<evidence type="ECO:0000256" key="1">
    <source>
        <dbReference type="SAM" id="MobiDB-lite"/>
    </source>
</evidence>
<feature type="compositionally biased region" description="Basic and acidic residues" evidence="1">
    <location>
        <begin position="378"/>
        <end position="388"/>
    </location>
</feature>
<gene>
    <name evidence="2" type="ORF">NKR19_g5376</name>
</gene>
<proteinExistence type="predicted"/>
<feature type="compositionally biased region" description="Basic and acidic residues" evidence="1">
    <location>
        <begin position="351"/>
        <end position="365"/>
    </location>
</feature>
<feature type="region of interest" description="Disordered" evidence="1">
    <location>
        <begin position="426"/>
        <end position="488"/>
    </location>
</feature>
<dbReference type="EMBL" id="JANBVN010000073">
    <property type="protein sequence ID" value="KAJ9150165.1"/>
    <property type="molecule type" value="Genomic_DNA"/>
</dbReference>
<feature type="compositionally biased region" description="Basic and acidic residues" evidence="1">
    <location>
        <begin position="426"/>
        <end position="468"/>
    </location>
</feature>
<dbReference type="Proteomes" id="UP001174691">
    <property type="component" value="Unassembled WGS sequence"/>
</dbReference>